<protein>
    <submittedName>
        <fullName evidence="1">Uncharacterized protein</fullName>
    </submittedName>
</protein>
<gene>
    <name evidence="1" type="ORF">BV898_09804</name>
</gene>
<dbReference type="Proteomes" id="UP000192578">
    <property type="component" value="Unassembled WGS sequence"/>
</dbReference>
<keyword evidence="2" id="KW-1185">Reference proteome</keyword>
<evidence type="ECO:0000313" key="1">
    <source>
        <dbReference type="EMBL" id="OQV16034.1"/>
    </source>
</evidence>
<name>A0A1W0WLF9_HYPEX</name>
<evidence type="ECO:0000313" key="2">
    <source>
        <dbReference type="Proteomes" id="UP000192578"/>
    </source>
</evidence>
<dbReference type="EMBL" id="MTYJ01000079">
    <property type="protein sequence ID" value="OQV16034.1"/>
    <property type="molecule type" value="Genomic_DNA"/>
</dbReference>
<proteinExistence type="predicted"/>
<comment type="caution">
    <text evidence="1">The sequence shown here is derived from an EMBL/GenBank/DDBJ whole genome shotgun (WGS) entry which is preliminary data.</text>
</comment>
<organism evidence="1 2">
    <name type="scientific">Hypsibius exemplaris</name>
    <name type="common">Freshwater tardigrade</name>
    <dbReference type="NCBI Taxonomy" id="2072580"/>
    <lineage>
        <taxon>Eukaryota</taxon>
        <taxon>Metazoa</taxon>
        <taxon>Ecdysozoa</taxon>
        <taxon>Tardigrada</taxon>
        <taxon>Eutardigrada</taxon>
        <taxon>Parachela</taxon>
        <taxon>Hypsibioidea</taxon>
        <taxon>Hypsibiidae</taxon>
        <taxon>Hypsibius</taxon>
    </lineage>
</organism>
<sequence>MPVHAPLCLIPVKELYRELIVYTSQLIDQLHNPPHRREVVILNAHLQSICTSTLAQINFVQGQFLRMLIQDLCGLTHQAIEIVKLQTNTKWTSIVGDEVCFAFQDKLVLEMGVAAPVLAMTILKSVTGSWKGTIAEELYPGTVETKKKSTVKSIARTVKQIKSYISRTDATKPYHPVDSMPDFDLLHEITADAMTRLVGVIIEVGVSVFGSVVGADIGLHFAESVYQIAKEIVRQSQDGEMLASRYERLRDRLHGLLNQSQNYHFTNRSSLSEPHLGVVENNQLNPESVAEDIIQKKLVRYRIVEQLGMLVADVVSSLPEGLLRAVLNKTDSNQQTSLTEIELKNCALLRLTVTEFQEFLRSLETENKDTNLTDEKVSNSHVTVSSQVQSIRPQSRTSDGLSSHHILAAASRRPPDTFSGAFWAAHAKTSQSRMSMHRQEFECALGVPDGRCVEKNPSSGSGRFWKDIKDRTADAKWADAVADSNRLPTNLHMDLSE</sequence>
<dbReference type="OrthoDB" id="10646672at2759"/>
<reference evidence="2" key="1">
    <citation type="submission" date="2017-01" db="EMBL/GenBank/DDBJ databases">
        <title>Comparative genomics of anhydrobiosis in the tardigrade Hypsibius dujardini.</title>
        <authorList>
            <person name="Yoshida Y."/>
            <person name="Koutsovoulos G."/>
            <person name="Laetsch D."/>
            <person name="Stevens L."/>
            <person name="Kumar S."/>
            <person name="Horikawa D."/>
            <person name="Ishino K."/>
            <person name="Komine S."/>
            <person name="Tomita M."/>
            <person name="Blaxter M."/>
            <person name="Arakawa K."/>
        </authorList>
    </citation>
    <scope>NUCLEOTIDE SEQUENCE [LARGE SCALE GENOMIC DNA]</scope>
    <source>
        <strain evidence="2">Z151</strain>
    </source>
</reference>
<accession>A0A1W0WLF9</accession>
<dbReference type="AlphaFoldDB" id="A0A1W0WLF9"/>